<accession>A0A956LWQ8</accession>
<evidence type="ECO:0000256" key="1">
    <source>
        <dbReference type="SAM" id="SignalP"/>
    </source>
</evidence>
<keyword evidence="1" id="KW-0732">Signal</keyword>
<evidence type="ECO:0000313" key="2">
    <source>
        <dbReference type="EMBL" id="MCA9726728.1"/>
    </source>
</evidence>
<feature type="chain" id="PRO_5037878080" description="DUF4402 domain-containing protein" evidence="1">
    <location>
        <begin position="21"/>
        <end position="180"/>
    </location>
</feature>
<feature type="signal peptide" evidence="1">
    <location>
        <begin position="1"/>
        <end position="20"/>
    </location>
</feature>
<organism evidence="2 3">
    <name type="scientific">Eiseniibacteriota bacterium</name>
    <dbReference type="NCBI Taxonomy" id="2212470"/>
    <lineage>
        <taxon>Bacteria</taxon>
        <taxon>Candidatus Eiseniibacteriota</taxon>
    </lineage>
</organism>
<comment type="caution">
    <text evidence="2">The sequence shown here is derived from an EMBL/GenBank/DDBJ whole genome shotgun (WGS) entry which is preliminary data.</text>
</comment>
<sequence length="180" mass="18984">MRTRWLGILAIGVLAGMASAADDVDTQNSTVGGTIPELCQIGIAGDLSALMTLTQDGTGEAAYDAGYVESAANATVLTLDANKQWSLGVNYSGGGWTSPAPYDKDENDLLIQITNTPTGTVQNSYDSYQTTSSSKTAMLSHTAGVSDNTVDIQTRVLLDWTQDIPGTYSITLVYTMETTP</sequence>
<dbReference type="AlphaFoldDB" id="A0A956LWQ8"/>
<dbReference type="EMBL" id="JAGQHR010000060">
    <property type="protein sequence ID" value="MCA9726728.1"/>
    <property type="molecule type" value="Genomic_DNA"/>
</dbReference>
<reference evidence="2" key="1">
    <citation type="submission" date="2020-04" db="EMBL/GenBank/DDBJ databases">
        <authorList>
            <person name="Zhang T."/>
        </authorList>
    </citation>
    <scope>NUCLEOTIDE SEQUENCE</scope>
    <source>
        <strain evidence="2">HKST-UBA01</strain>
    </source>
</reference>
<protein>
    <recommendedName>
        <fullName evidence="4">DUF4402 domain-containing protein</fullName>
    </recommendedName>
</protein>
<reference evidence="2" key="2">
    <citation type="journal article" date="2021" name="Microbiome">
        <title>Successional dynamics and alternative stable states in a saline activated sludge microbial community over 9 years.</title>
        <authorList>
            <person name="Wang Y."/>
            <person name="Ye J."/>
            <person name="Ju F."/>
            <person name="Liu L."/>
            <person name="Boyd J.A."/>
            <person name="Deng Y."/>
            <person name="Parks D.H."/>
            <person name="Jiang X."/>
            <person name="Yin X."/>
            <person name="Woodcroft B.J."/>
            <person name="Tyson G.W."/>
            <person name="Hugenholtz P."/>
            <person name="Polz M.F."/>
            <person name="Zhang T."/>
        </authorList>
    </citation>
    <scope>NUCLEOTIDE SEQUENCE</scope>
    <source>
        <strain evidence="2">HKST-UBA01</strain>
    </source>
</reference>
<proteinExistence type="predicted"/>
<evidence type="ECO:0008006" key="4">
    <source>
        <dbReference type="Google" id="ProtNLM"/>
    </source>
</evidence>
<name>A0A956LWQ8_UNCEI</name>
<gene>
    <name evidence="2" type="ORF">KC729_03530</name>
</gene>
<evidence type="ECO:0000313" key="3">
    <source>
        <dbReference type="Proteomes" id="UP000697710"/>
    </source>
</evidence>
<dbReference type="Proteomes" id="UP000697710">
    <property type="component" value="Unassembled WGS sequence"/>
</dbReference>